<evidence type="ECO:0000313" key="2">
    <source>
        <dbReference type="EMBL" id="MFC4396584.1"/>
    </source>
</evidence>
<keyword evidence="3" id="KW-1185">Reference proteome</keyword>
<keyword evidence="1" id="KW-0472">Membrane</keyword>
<feature type="transmembrane region" description="Helical" evidence="1">
    <location>
        <begin position="67"/>
        <end position="87"/>
    </location>
</feature>
<keyword evidence="1" id="KW-1133">Transmembrane helix</keyword>
<comment type="caution">
    <text evidence="2">The sequence shown here is derived from an EMBL/GenBank/DDBJ whole genome shotgun (WGS) entry which is preliminary data.</text>
</comment>
<protein>
    <recommendedName>
        <fullName evidence="4">Alkaline shock response membrane anchor protein AmaP</fullName>
    </recommendedName>
</protein>
<name>A0ABV8WIL3_9MICC</name>
<reference evidence="3" key="1">
    <citation type="journal article" date="2019" name="Int. J. Syst. Evol. Microbiol.">
        <title>The Global Catalogue of Microorganisms (GCM) 10K type strain sequencing project: providing services to taxonomists for standard genome sequencing and annotation.</title>
        <authorList>
            <consortium name="The Broad Institute Genomics Platform"/>
            <consortium name="The Broad Institute Genome Sequencing Center for Infectious Disease"/>
            <person name="Wu L."/>
            <person name="Ma J."/>
        </authorList>
    </citation>
    <scope>NUCLEOTIDE SEQUENCE [LARGE SCALE GENOMIC DNA]</scope>
    <source>
        <strain evidence="3">PJ61</strain>
    </source>
</reference>
<organism evidence="2 3">
    <name type="scientific">Arthrobacter sedimenti</name>
    <dbReference type="NCBI Taxonomy" id="2694931"/>
    <lineage>
        <taxon>Bacteria</taxon>
        <taxon>Bacillati</taxon>
        <taxon>Actinomycetota</taxon>
        <taxon>Actinomycetes</taxon>
        <taxon>Micrococcales</taxon>
        <taxon>Micrococcaceae</taxon>
        <taxon>Arthrobacter</taxon>
    </lineage>
</organism>
<proteinExistence type="predicted"/>
<evidence type="ECO:0008006" key="4">
    <source>
        <dbReference type="Google" id="ProtNLM"/>
    </source>
</evidence>
<evidence type="ECO:0000256" key="1">
    <source>
        <dbReference type="SAM" id="Phobius"/>
    </source>
</evidence>
<dbReference type="RefSeq" id="WP_376977568.1">
    <property type="nucleotide sequence ID" value="NZ_JBHSDQ010000004.1"/>
</dbReference>
<keyword evidence="1" id="KW-0812">Transmembrane</keyword>
<gene>
    <name evidence="2" type="ORF">ACFO0G_10840</name>
</gene>
<dbReference type="Proteomes" id="UP001595778">
    <property type="component" value="Unassembled WGS sequence"/>
</dbReference>
<accession>A0ABV8WIL3</accession>
<evidence type="ECO:0000313" key="3">
    <source>
        <dbReference type="Proteomes" id="UP001595778"/>
    </source>
</evidence>
<sequence>MNNTNRALNRIILAITGLALLPAGVLAAGAALVPALAEQWTTVTSGLLERWRHLLATAPAPDPLGSWWALAVPALPLLGAVASVVWLTRQGGGRTGTAALAQDPELGDTAVDVSYLAAAVEEALEGNRAVVGSSLTAWRGRGNRRNKRNTSPKLRLTLQARKGASPREVADLAEGLVCGIDALLGHRSTVLVRIGSGPRTKLARAHRPG</sequence>
<dbReference type="EMBL" id="JBHSDQ010000004">
    <property type="protein sequence ID" value="MFC4396584.1"/>
    <property type="molecule type" value="Genomic_DNA"/>
</dbReference>